<evidence type="ECO:0000313" key="3">
    <source>
        <dbReference type="EMBL" id="CAE4648408.1"/>
    </source>
</evidence>
<accession>A0A6T1KW19</accession>
<gene>
    <name evidence="2" type="ORF">AMON00008_LOCUS51520</name>
    <name evidence="3" type="ORF">AMON00008_LOCUS51536</name>
</gene>
<organism evidence="2">
    <name type="scientific">Alexandrium monilatum</name>
    <dbReference type="NCBI Taxonomy" id="311494"/>
    <lineage>
        <taxon>Eukaryota</taxon>
        <taxon>Sar</taxon>
        <taxon>Alveolata</taxon>
        <taxon>Dinophyceae</taxon>
        <taxon>Gonyaulacales</taxon>
        <taxon>Pyrocystaceae</taxon>
        <taxon>Alexandrium</taxon>
    </lineage>
</organism>
<reference evidence="2" key="1">
    <citation type="submission" date="2021-01" db="EMBL/GenBank/DDBJ databases">
        <authorList>
            <person name="Corre E."/>
            <person name="Pelletier E."/>
            <person name="Niang G."/>
            <person name="Scheremetjew M."/>
            <person name="Finn R."/>
            <person name="Kale V."/>
            <person name="Holt S."/>
            <person name="Cochrane G."/>
            <person name="Meng A."/>
            <person name="Brown T."/>
            <person name="Cohen L."/>
        </authorList>
    </citation>
    <scope>NUCLEOTIDE SEQUENCE</scope>
    <source>
        <strain evidence="2">CCMP3105</strain>
    </source>
</reference>
<dbReference type="EMBL" id="HBNR01072669">
    <property type="protein sequence ID" value="CAE4648376.1"/>
    <property type="molecule type" value="Transcribed_RNA"/>
</dbReference>
<dbReference type="PROSITE" id="PS50088">
    <property type="entry name" value="ANK_REPEAT"/>
    <property type="match status" value="1"/>
</dbReference>
<evidence type="ECO:0000256" key="1">
    <source>
        <dbReference type="PROSITE-ProRule" id="PRU00023"/>
    </source>
</evidence>
<keyword evidence="1" id="KW-0040">ANK repeat</keyword>
<dbReference type="PROSITE" id="PS50297">
    <property type="entry name" value="ANK_REP_REGION"/>
    <property type="match status" value="1"/>
</dbReference>
<dbReference type="Gene3D" id="1.25.40.20">
    <property type="entry name" value="Ankyrin repeat-containing domain"/>
    <property type="match status" value="1"/>
</dbReference>
<name>A0A6T1KW19_9DINO</name>
<dbReference type="Pfam" id="PF00023">
    <property type="entry name" value="Ank"/>
    <property type="match status" value="1"/>
</dbReference>
<sequence>MAQGLLAQARAGVLSPRPALVPLRSSTQPSMPVVMAKDGATELKPGQKMSADVELMTISGWGKCTRRLDRVLKKKPNVNFKTDDGMTPLHNAAMCGSAEFCKKLIDAKADPNVPATEALVTPLEIVLAKISYEEERDTRLNDFDQVNRLDDTSLAVRPDLKPFYETRKVLEDAGGVCADAFGDDPVIKPNGSVKGGPSSDLRSYDLGEDGSYTAAAHLRTGKYDVLKYEDGRLVEAAYDAKTGKWEGM</sequence>
<dbReference type="AlphaFoldDB" id="A0A6T1KW19"/>
<evidence type="ECO:0000313" key="2">
    <source>
        <dbReference type="EMBL" id="CAE4648376.1"/>
    </source>
</evidence>
<dbReference type="InterPro" id="IPR036770">
    <property type="entry name" value="Ankyrin_rpt-contain_sf"/>
</dbReference>
<dbReference type="EMBL" id="HBNR01072685">
    <property type="protein sequence ID" value="CAE4648408.1"/>
    <property type="molecule type" value="Transcribed_RNA"/>
</dbReference>
<dbReference type="SUPFAM" id="SSF48403">
    <property type="entry name" value="Ankyrin repeat"/>
    <property type="match status" value="1"/>
</dbReference>
<feature type="repeat" description="ANK" evidence="1">
    <location>
        <begin position="84"/>
        <end position="116"/>
    </location>
</feature>
<protein>
    <submittedName>
        <fullName evidence="2">Uncharacterized protein</fullName>
    </submittedName>
</protein>
<dbReference type="SMART" id="SM00248">
    <property type="entry name" value="ANK"/>
    <property type="match status" value="1"/>
</dbReference>
<dbReference type="InterPro" id="IPR002110">
    <property type="entry name" value="Ankyrin_rpt"/>
</dbReference>
<proteinExistence type="predicted"/>